<dbReference type="EMBL" id="CAEZXZ010000077">
    <property type="protein sequence ID" value="CAB4703522.1"/>
    <property type="molecule type" value="Genomic_DNA"/>
</dbReference>
<feature type="transmembrane region" description="Helical" evidence="1">
    <location>
        <begin position="215"/>
        <end position="240"/>
    </location>
</feature>
<dbReference type="InterPro" id="IPR027948">
    <property type="entry name" value="DUF4436"/>
</dbReference>
<dbReference type="AlphaFoldDB" id="A0A6J6PZ62"/>
<reference evidence="2" key="1">
    <citation type="submission" date="2020-05" db="EMBL/GenBank/DDBJ databases">
        <authorList>
            <person name="Chiriac C."/>
            <person name="Salcher M."/>
            <person name="Ghai R."/>
            <person name="Kavagutti S V."/>
        </authorList>
    </citation>
    <scope>NUCLEOTIDE SEQUENCE</scope>
</reference>
<feature type="transmembrane region" description="Helical" evidence="1">
    <location>
        <begin position="247"/>
        <end position="267"/>
    </location>
</feature>
<gene>
    <name evidence="2" type="ORF">UFOPK2625_00627</name>
</gene>
<keyword evidence="1" id="KW-0472">Membrane</keyword>
<accession>A0A6J6PZ62</accession>
<proteinExistence type="predicted"/>
<evidence type="ECO:0000313" key="2">
    <source>
        <dbReference type="EMBL" id="CAB4703522.1"/>
    </source>
</evidence>
<keyword evidence="1" id="KW-0812">Transmembrane</keyword>
<protein>
    <submittedName>
        <fullName evidence="2">Unannotated protein</fullName>
    </submittedName>
</protein>
<name>A0A6J6PZ62_9ZZZZ</name>
<organism evidence="2">
    <name type="scientific">freshwater metagenome</name>
    <dbReference type="NCBI Taxonomy" id="449393"/>
    <lineage>
        <taxon>unclassified sequences</taxon>
        <taxon>metagenomes</taxon>
        <taxon>ecological metagenomes</taxon>
    </lineage>
</organism>
<feature type="transmembrane region" description="Helical" evidence="1">
    <location>
        <begin position="24"/>
        <end position="45"/>
    </location>
</feature>
<keyword evidence="1" id="KW-1133">Transmembrane helix</keyword>
<dbReference type="Pfam" id="PF14494">
    <property type="entry name" value="DUF4436"/>
    <property type="match status" value="1"/>
</dbReference>
<feature type="transmembrane region" description="Helical" evidence="1">
    <location>
        <begin position="279"/>
        <end position="301"/>
    </location>
</feature>
<evidence type="ECO:0000256" key="1">
    <source>
        <dbReference type="SAM" id="Phobius"/>
    </source>
</evidence>
<sequence>MTVGGYQVSSLLNPQPRPISKRGWAYLGLGVIGLLIAVLAVSAPYRSEGASVVTGGAPTGPDVGITASIVPLSVDAQLDVITTRLSFSSLDPDLVDQNSYRLIKDVRVSVITWDGAQEYTYLRGSLLGGASVDVALDGWNIANYPFDEYNTELWISAVVFKPGPAGEASVAKDLMVRSAASGRVSGWNTTVVLPTEVNANQQVFVQVSREFSTKLFALSILALIVILAAMVLWIALLVATNRRPMDAILLTWATGVLFAMPILRNALPNAPPIGVAIDIYVFFWALLGALVAAVLLAVLWARHRKAIINANN</sequence>